<dbReference type="Proteomes" id="UP000245754">
    <property type="component" value="Unassembled WGS sequence"/>
</dbReference>
<accession>A0A316EZV9</accession>
<name>A0A316EZV9_9BURK</name>
<dbReference type="EMBL" id="QGGT01000001">
    <property type="protein sequence ID" value="PWK37786.1"/>
    <property type="molecule type" value="Genomic_DNA"/>
</dbReference>
<protein>
    <submittedName>
        <fullName evidence="2">Uncharacterized protein DUF695</fullName>
    </submittedName>
</protein>
<organism evidence="2 3">
    <name type="scientific">Cupriavidus plantarum</name>
    <dbReference type="NCBI Taxonomy" id="942865"/>
    <lineage>
        <taxon>Bacteria</taxon>
        <taxon>Pseudomonadati</taxon>
        <taxon>Pseudomonadota</taxon>
        <taxon>Betaproteobacteria</taxon>
        <taxon>Burkholderiales</taxon>
        <taxon>Burkholderiaceae</taxon>
        <taxon>Cupriavidus</taxon>
    </lineage>
</organism>
<comment type="caution">
    <text evidence="2">The sequence shown here is derived from an EMBL/GenBank/DDBJ whole genome shotgun (WGS) entry which is preliminary data.</text>
</comment>
<dbReference type="Pfam" id="PF05117">
    <property type="entry name" value="DUF695"/>
    <property type="match status" value="1"/>
</dbReference>
<evidence type="ECO:0000313" key="2">
    <source>
        <dbReference type="EMBL" id="PWK37786.1"/>
    </source>
</evidence>
<reference evidence="2 3" key="1">
    <citation type="submission" date="2018-05" db="EMBL/GenBank/DDBJ databases">
        <title>Genomic Encyclopedia of Type Strains, Phase IV (KMG-V): Genome sequencing to study the core and pangenomes of soil and plant-associated prokaryotes.</title>
        <authorList>
            <person name="Whitman W."/>
        </authorList>
    </citation>
    <scope>NUCLEOTIDE SEQUENCE [LARGE SCALE GENOMIC DNA]</scope>
    <source>
        <strain evidence="2 3">SLV-132</strain>
    </source>
</reference>
<evidence type="ECO:0000259" key="1">
    <source>
        <dbReference type="Pfam" id="PF05117"/>
    </source>
</evidence>
<dbReference type="InterPro" id="IPR016097">
    <property type="entry name" value="DUF695"/>
</dbReference>
<gene>
    <name evidence="2" type="ORF">C7419_1011672</name>
</gene>
<sequence>MASITGNAVKEWRFYAIDAETFMSVFNAALSGHPRYPLEFRAYADLPWAALAELGVPDADS</sequence>
<dbReference type="AlphaFoldDB" id="A0A316EZV9"/>
<proteinExistence type="predicted"/>
<keyword evidence="3" id="KW-1185">Reference proteome</keyword>
<evidence type="ECO:0000313" key="3">
    <source>
        <dbReference type="Proteomes" id="UP000245754"/>
    </source>
</evidence>
<feature type="domain" description="DUF695" evidence="1">
    <location>
        <begin position="2"/>
        <end position="50"/>
    </location>
</feature>